<dbReference type="Proteomes" id="UP001374579">
    <property type="component" value="Unassembled WGS sequence"/>
</dbReference>
<dbReference type="PANTHER" id="PTHR10697:SF1">
    <property type="entry name" value="MAMMALIAN EPENDYMIN-RELATED PROTEIN 1"/>
    <property type="match status" value="1"/>
</dbReference>
<keyword evidence="1" id="KW-0732">Signal</keyword>
<evidence type="ECO:0000313" key="3">
    <source>
        <dbReference type="Proteomes" id="UP001374579"/>
    </source>
</evidence>
<protein>
    <submittedName>
        <fullName evidence="2">Uncharacterized protein</fullName>
    </submittedName>
</protein>
<dbReference type="Pfam" id="PF00811">
    <property type="entry name" value="Ependymin"/>
    <property type="match status" value="1"/>
</dbReference>
<dbReference type="GO" id="GO:0005764">
    <property type="term" value="C:lysosome"/>
    <property type="evidence" value="ECO:0007669"/>
    <property type="project" value="TreeGrafter"/>
</dbReference>
<evidence type="ECO:0000256" key="1">
    <source>
        <dbReference type="SAM" id="SignalP"/>
    </source>
</evidence>
<feature type="signal peptide" evidence="1">
    <location>
        <begin position="1"/>
        <end position="16"/>
    </location>
</feature>
<keyword evidence="3" id="KW-1185">Reference proteome</keyword>
<feature type="chain" id="PRO_5043037508" evidence="1">
    <location>
        <begin position="17"/>
        <end position="209"/>
    </location>
</feature>
<comment type="caution">
    <text evidence="2">The sequence shown here is derived from an EMBL/GenBank/DDBJ whole genome shotgun (WGS) entry which is preliminary data.</text>
</comment>
<dbReference type="GO" id="GO:0005509">
    <property type="term" value="F:calcium ion binding"/>
    <property type="evidence" value="ECO:0007669"/>
    <property type="project" value="InterPro"/>
</dbReference>
<gene>
    <name evidence="2" type="ORF">V1264_012465</name>
</gene>
<dbReference type="GO" id="GO:0007160">
    <property type="term" value="P:cell-matrix adhesion"/>
    <property type="evidence" value="ECO:0007669"/>
    <property type="project" value="InterPro"/>
</dbReference>
<dbReference type="InterPro" id="IPR001299">
    <property type="entry name" value="Ependymin"/>
</dbReference>
<evidence type="ECO:0000313" key="2">
    <source>
        <dbReference type="EMBL" id="KAK7113118.1"/>
    </source>
</evidence>
<dbReference type="GO" id="GO:0005576">
    <property type="term" value="C:extracellular region"/>
    <property type="evidence" value="ECO:0007669"/>
    <property type="project" value="InterPro"/>
</dbReference>
<organism evidence="2 3">
    <name type="scientific">Littorina saxatilis</name>
    <dbReference type="NCBI Taxonomy" id="31220"/>
    <lineage>
        <taxon>Eukaryota</taxon>
        <taxon>Metazoa</taxon>
        <taxon>Spiralia</taxon>
        <taxon>Lophotrochozoa</taxon>
        <taxon>Mollusca</taxon>
        <taxon>Gastropoda</taxon>
        <taxon>Caenogastropoda</taxon>
        <taxon>Littorinimorpha</taxon>
        <taxon>Littorinoidea</taxon>
        <taxon>Littorinidae</taxon>
        <taxon>Littorina</taxon>
    </lineage>
</organism>
<dbReference type="PANTHER" id="PTHR10697">
    <property type="entry name" value="MAMMALIAN EPENDYMIN-RELATED PROTEIN 1"/>
    <property type="match status" value="1"/>
</dbReference>
<proteinExistence type="predicted"/>
<sequence length="209" mass="24063">MLRLALLAVLVGVALSQTPAPCITPSQFTARASQYDHKDDQMNRFYVAYDATNKRRAIFEEQNVIVPGRQFREFLEIGSENVMYEINLTLKTCTKIPMRRPWRVYGIPPNATFENEYYIGGPGEEVFAQEWSDRIPLRQREFWVGVFSLNNCYPIREVIIADYEQVNSTITTNFYDIVQGIPNPNDFLVPAECQTAEWAPHASVKVPYL</sequence>
<dbReference type="AlphaFoldDB" id="A0AAN9GLI7"/>
<dbReference type="EMBL" id="JBAMIC010000002">
    <property type="protein sequence ID" value="KAK7113118.1"/>
    <property type="molecule type" value="Genomic_DNA"/>
</dbReference>
<reference evidence="2 3" key="1">
    <citation type="submission" date="2024-02" db="EMBL/GenBank/DDBJ databases">
        <title>Chromosome-scale genome assembly of the rough periwinkle Littorina saxatilis.</title>
        <authorList>
            <person name="De Jode A."/>
            <person name="Faria R."/>
            <person name="Formenti G."/>
            <person name="Sims Y."/>
            <person name="Smith T.P."/>
            <person name="Tracey A."/>
            <person name="Wood J.M.D."/>
            <person name="Zagrodzka Z.B."/>
            <person name="Johannesson K."/>
            <person name="Butlin R.K."/>
            <person name="Leder E.H."/>
        </authorList>
    </citation>
    <scope>NUCLEOTIDE SEQUENCE [LARGE SCALE GENOMIC DNA]</scope>
    <source>
        <strain evidence="2">Snail1</strain>
        <tissue evidence="2">Muscle</tissue>
    </source>
</reference>
<accession>A0AAN9GLI7</accession>
<name>A0AAN9GLI7_9CAEN</name>